<protein>
    <submittedName>
        <fullName evidence="1">Uncharacterized protein</fullName>
    </submittedName>
</protein>
<proteinExistence type="predicted"/>
<evidence type="ECO:0000313" key="1">
    <source>
        <dbReference type="EMBL" id="KIK61204.1"/>
    </source>
</evidence>
<organism evidence="1 2">
    <name type="scientific">Collybiopsis luxurians FD-317 M1</name>
    <dbReference type="NCBI Taxonomy" id="944289"/>
    <lineage>
        <taxon>Eukaryota</taxon>
        <taxon>Fungi</taxon>
        <taxon>Dikarya</taxon>
        <taxon>Basidiomycota</taxon>
        <taxon>Agaricomycotina</taxon>
        <taxon>Agaricomycetes</taxon>
        <taxon>Agaricomycetidae</taxon>
        <taxon>Agaricales</taxon>
        <taxon>Marasmiineae</taxon>
        <taxon>Omphalotaceae</taxon>
        <taxon>Collybiopsis</taxon>
        <taxon>Collybiopsis luxurians</taxon>
    </lineage>
</organism>
<reference evidence="1 2" key="1">
    <citation type="submission" date="2014-04" db="EMBL/GenBank/DDBJ databases">
        <title>Evolutionary Origins and Diversification of the Mycorrhizal Mutualists.</title>
        <authorList>
            <consortium name="DOE Joint Genome Institute"/>
            <consortium name="Mycorrhizal Genomics Consortium"/>
            <person name="Kohler A."/>
            <person name="Kuo A."/>
            <person name="Nagy L.G."/>
            <person name="Floudas D."/>
            <person name="Copeland A."/>
            <person name="Barry K.W."/>
            <person name="Cichocki N."/>
            <person name="Veneault-Fourrey C."/>
            <person name="LaButti K."/>
            <person name="Lindquist E.A."/>
            <person name="Lipzen A."/>
            <person name="Lundell T."/>
            <person name="Morin E."/>
            <person name="Murat C."/>
            <person name="Riley R."/>
            <person name="Ohm R."/>
            <person name="Sun H."/>
            <person name="Tunlid A."/>
            <person name="Henrissat B."/>
            <person name="Grigoriev I.V."/>
            <person name="Hibbett D.S."/>
            <person name="Martin F."/>
        </authorList>
    </citation>
    <scope>NUCLEOTIDE SEQUENCE [LARGE SCALE GENOMIC DNA]</scope>
    <source>
        <strain evidence="1 2">FD-317 M1</strain>
    </source>
</reference>
<dbReference type="OrthoDB" id="3244206at2759"/>
<accession>A0A0D0CF46</accession>
<evidence type="ECO:0000313" key="2">
    <source>
        <dbReference type="Proteomes" id="UP000053593"/>
    </source>
</evidence>
<keyword evidence="2" id="KW-1185">Reference proteome</keyword>
<dbReference type="Proteomes" id="UP000053593">
    <property type="component" value="Unassembled WGS sequence"/>
</dbReference>
<sequence>MDTVRVELRRLAHNSRAHSFQDFKNIYSFISEHLSAEDSKLAVKAPPPELLAQLGRNLIHPDILVECIPDLLEALANIERWRRKVWERADLVLVSDKYWHDYSTGLTETDKRVLQAIVDSHEVIRINFVEISRQYCHWHLHHIWAHGSVNEFLQTFNRYFPMLANTAQAYPFLQHLDAPETSKFADSGKVWVKFISDWLTKLTEGGPDPKVEVRTEEELQRETTAYLTLVQKQIDTLEKILDKEKYEYRIRNESRT</sequence>
<gene>
    <name evidence="1" type="ORF">GYMLUDRAFT_243856</name>
</gene>
<dbReference type="EMBL" id="KN834772">
    <property type="protein sequence ID" value="KIK61204.1"/>
    <property type="molecule type" value="Genomic_DNA"/>
</dbReference>
<dbReference type="AlphaFoldDB" id="A0A0D0CF46"/>
<dbReference type="HOGENOM" id="CLU_1086074_0_0_1"/>
<name>A0A0D0CF46_9AGAR</name>